<dbReference type="Gene3D" id="1.20.5.1930">
    <property type="match status" value="1"/>
</dbReference>
<feature type="transmembrane region" description="Helical" evidence="10">
    <location>
        <begin position="43"/>
        <end position="62"/>
    </location>
</feature>
<name>A0A917X7H0_9ACTN</name>
<feature type="domain" description="Histidine kinase/HSP90-like ATPase" evidence="11">
    <location>
        <begin position="574"/>
        <end position="665"/>
    </location>
</feature>
<reference evidence="12" key="1">
    <citation type="journal article" date="2014" name="Int. J. Syst. Evol. Microbiol.">
        <title>Complete genome sequence of Corynebacterium casei LMG S-19264T (=DSM 44701T), isolated from a smear-ripened cheese.</title>
        <authorList>
            <consortium name="US DOE Joint Genome Institute (JGI-PGF)"/>
            <person name="Walter F."/>
            <person name="Albersmeier A."/>
            <person name="Kalinowski J."/>
            <person name="Ruckert C."/>
        </authorList>
    </citation>
    <scope>NUCLEOTIDE SEQUENCE</scope>
    <source>
        <strain evidence="12">JCM 19831</strain>
    </source>
</reference>
<evidence type="ECO:0000256" key="6">
    <source>
        <dbReference type="ARBA" id="ARBA00022777"/>
    </source>
</evidence>
<evidence type="ECO:0000313" key="12">
    <source>
        <dbReference type="EMBL" id="GGM85386.1"/>
    </source>
</evidence>
<dbReference type="InterPro" id="IPR011712">
    <property type="entry name" value="Sig_transdc_His_kin_sub3_dim/P"/>
</dbReference>
<keyword evidence="10" id="KW-0472">Membrane</keyword>
<dbReference type="CDD" id="cd16917">
    <property type="entry name" value="HATPase_UhpB-NarQ-NarX-like"/>
    <property type="match status" value="1"/>
</dbReference>
<evidence type="ECO:0000259" key="11">
    <source>
        <dbReference type="SMART" id="SM00387"/>
    </source>
</evidence>
<dbReference type="EC" id="2.7.13.3" evidence="2"/>
<dbReference type="PANTHER" id="PTHR24421:SF10">
    <property type="entry name" value="NITRATE_NITRITE SENSOR PROTEIN NARQ"/>
    <property type="match status" value="1"/>
</dbReference>
<dbReference type="AlphaFoldDB" id="A0A917X7H0"/>
<feature type="transmembrane region" description="Helical" evidence="10">
    <location>
        <begin position="69"/>
        <end position="96"/>
    </location>
</feature>
<dbReference type="EMBL" id="BMPI01000101">
    <property type="protein sequence ID" value="GGM85386.1"/>
    <property type="molecule type" value="Genomic_DNA"/>
</dbReference>
<dbReference type="SUPFAM" id="SSF55874">
    <property type="entry name" value="ATPase domain of HSP90 chaperone/DNA topoisomerase II/histidine kinase"/>
    <property type="match status" value="1"/>
</dbReference>
<dbReference type="GO" id="GO:0005524">
    <property type="term" value="F:ATP binding"/>
    <property type="evidence" value="ECO:0007669"/>
    <property type="project" value="UniProtKB-KW"/>
</dbReference>
<dbReference type="Proteomes" id="UP000642070">
    <property type="component" value="Unassembled WGS sequence"/>
</dbReference>
<evidence type="ECO:0000256" key="3">
    <source>
        <dbReference type="ARBA" id="ARBA00022553"/>
    </source>
</evidence>
<feature type="coiled-coil region" evidence="9">
    <location>
        <begin position="439"/>
        <end position="466"/>
    </location>
</feature>
<dbReference type="RefSeq" id="WP_190257534.1">
    <property type="nucleotide sequence ID" value="NZ_BMPI01000101.1"/>
</dbReference>
<dbReference type="SMART" id="SM00387">
    <property type="entry name" value="HATPase_c"/>
    <property type="match status" value="1"/>
</dbReference>
<feature type="transmembrane region" description="Helical" evidence="10">
    <location>
        <begin position="183"/>
        <end position="201"/>
    </location>
</feature>
<feature type="transmembrane region" description="Helical" evidence="10">
    <location>
        <begin position="213"/>
        <end position="233"/>
    </location>
</feature>
<evidence type="ECO:0000256" key="4">
    <source>
        <dbReference type="ARBA" id="ARBA00022679"/>
    </source>
</evidence>
<feature type="transmembrane region" description="Helical" evidence="10">
    <location>
        <begin position="108"/>
        <end position="127"/>
    </location>
</feature>
<keyword evidence="5" id="KW-0547">Nucleotide-binding</keyword>
<evidence type="ECO:0000256" key="5">
    <source>
        <dbReference type="ARBA" id="ARBA00022741"/>
    </source>
</evidence>
<evidence type="ECO:0000256" key="9">
    <source>
        <dbReference type="SAM" id="Coils"/>
    </source>
</evidence>
<dbReference type="InterPro" id="IPR036890">
    <property type="entry name" value="HATPase_C_sf"/>
</dbReference>
<dbReference type="GO" id="GO:0016020">
    <property type="term" value="C:membrane"/>
    <property type="evidence" value="ECO:0007669"/>
    <property type="project" value="InterPro"/>
</dbReference>
<accession>A0A917X7H0</accession>
<feature type="transmembrane region" description="Helical" evidence="10">
    <location>
        <begin position="245"/>
        <end position="268"/>
    </location>
</feature>
<dbReference type="PANTHER" id="PTHR24421">
    <property type="entry name" value="NITRATE/NITRITE SENSOR PROTEIN NARX-RELATED"/>
    <property type="match status" value="1"/>
</dbReference>
<keyword evidence="13" id="KW-1185">Reference proteome</keyword>
<reference evidence="12" key="2">
    <citation type="submission" date="2020-09" db="EMBL/GenBank/DDBJ databases">
        <authorList>
            <person name="Sun Q."/>
            <person name="Ohkuma M."/>
        </authorList>
    </citation>
    <scope>NUCLEOTIDE SEQUENCE</scope>
    <source>
        <strain evidence="12">JCM 19831</strain>
    </source>
</reference>
<evidence type="ECO:0000256" key="2">
    <source>
        <dbReference type="ARBA" id="ARBA00012438"/>
    </source>
</evidence>
<evidence type="ECO:0000313" key="13">
    <source>
        <dbReference type="Proteomes" id="UP000642070"/>
    </source>
</evidence>
<organism evidence="12 13">
    <name type="scientific">Dactylosporangium sucinum</name>
    <dbReference type="NCBI Taxonomy" id="1424081"/>
    <lineage>
        <taxon>Bacteria</taxon>
        <taxon>Bacillati</taxon>
        <taxon>Actinomycetota</taxon>
        <taxon>Actinomycetes</taxon>
        <taxon>Micromonosporales</taxon>
        <taxon>Micromonosporaceae</taxon>
        <taxon>Dactylosporangium</taxon>
    </lineage>
</organism>
<keyword evidence="10" id="KW-1133">Transmembrane helix</keyword>
<protein>
    <recommendedName>
        <fullName evidence="2">histidine kinase</fullName>
        <ecNumber evidence="2">2.7.13.3</ecNumber>
    </recommendedName>
</protein>
<keyword evidence="7" id="KW-0067">ATP-binding</keyword>
<dbReference type="InterPro" id="IPR050482">
    <property type="entry name" value="Sensor_HK_TwoCompSys"/>
</dbReference>
<proteinExistence type="predicted"/>
<dbReference type="Gene3D" id="3.30.565.10">
    <property type="entry name" value="Histidine kinase-like ATPase, C-terminal domain"/>
    <property type="match status" value="1"/>
</dbReference>
<evidence type="ECO:0000256" key="8">
    <source>
        <dbReference type="ARBA" id="ARBA00023012"/>
    </source>
</evidence>
<dbReference type="Pfam" id="PF07730">
    <property type="entry name" value="HisKA_3"/>
    <property type="match status" value="1"/>
</dbReference>
<feature type="transmembrane region" description="Helical" evidence="10">
    <location>
        <begin position="280"/>
        <end position="304"/>
    </location>
</feature>
<keyword evidence="4" id="KW-0808">Transferase</keyword>
<gene>
    <name evidence="12" type="ORF">GCM10007977_103930</name>
</gene>
<keyword evidence="9" id="KW-0175">Coiled coil</keyword>
<dbReference type="InterPro" id="IPR003594">
    <property type="entry name" value="HATPase_dom"/>
</dbReference>
<dbReference type="GO" id="GO:0000155">
    <property type="term" value="F:phosphorelay sensor kinase activity"/>
    <property type="evidence" value="ECO:0007669"/>
    <property type="project" value="InterPro"/>
</dbReference>
<keyword evidence="3" id="KW-0597">Phosphoprotein</keyword>
<keyword evidence="6" id="KW-0418">Kinase</keyword>
<keyword evidence="10" id="KW-0812">Transmembrane</keyword>
<sequence>MSVADRRWPAAAWAVLALTGAATFAAAAGWVLAAPGWAPWTPYWLVDLMVGALYGFVGWLMLARGGQAAAAWIVAAIGLSGALSAAVVSWSMIGAWPGPMPAERVLGAMYWLFVPGYHALTVLLPWLLPARPFVPADRLALGAGVVFVVAVQLCTMAGPESSLAPLPITDPGLLALRAHVVRWLYPVWLLLTVAAAAGVLWRRHQAPPAGRAGLNWLAAGTFLLALAILPPALGPALGGPVPVPLAPALMLAAQAFFPAAVLVVVLRQRLWGTELAVRRTLVWGLMTGGVIGAYTVVVLVLGFAVPRPSILPEVLATALLAAAFQPVRQWVQVRVDRLVHGEAGQPLIRQVADGLRDVDRGQQMLDAVAQGIARSLRLEAVTITTGVVPAPAGPGPGGEPLAVPLASDDREVGVLRAWPRAGERLGRRAALVLTDLAPMVTALVELAAAQAEVDRARDEAARARDEERRRLRRDLHDGLGPALSGLGLGLAAARNLLRDHRWQPGVHRADALLGQLAAEAERQAVAVRELAHDLLPPLLDDGALRPALDQLRERYRAAGLRVEVHGPPVRLAPAIATAVYGIVAEAVRNVHRHASTDRCMIDVMNGRDALEVSVVDHGAGIDPGSVAGVGTRSMRERAQSIGGRLSIGPAGASGTRVRLVVPRPSVAARPAAAGGADRAAHP</sequence>
<comment type="catalytic activity">
    <reaction evidence="1">
        <text>ATP + protein L-histidine = ADP + protein N-phospho-L-histidine.</text>
        <dbReference type="EC" id="2.7.13.3"/>
    </reaction>
</comment>
<evidence type="ECO:0000256" key="7">
    <source>
        <dbReference type="ARBA" id="ARBA00022840"/>
    </source>
</evidence>
<dbReference type="Pfam" id="PF02518">
    <property type="entry name" value="HATPase_c"/>
    <property type="match status" value="1"/>
</dbReference>
<evidence type="ECO:0000256" key="1">
    <source>
        <dbReference type="ARBA" id="ARBA00000085"/>
    </source>
</evidence>
<keyword evidence="8" id="KW-0902">Two-component regulatory system</keyword>
<comment type="caution">
    <text evidence="12">The sequence shown here is derived from an EMBL/GenBank/DDBJ whole genome shotgun (WGS) entry which is preliminary data.</text>
</comment>
<feature type="transmembrane region" description="Helical" evidence="10">
    <location>
        <begin position="139"/>
        <end position="158"/>
    </location>
</feature>
<dbReference type="GO" id="GO:0046983">
    <property type="term" value="F:protein dimerization activity"/>
    <property type="evidence" value="ECO:0007669"/>
    <property type="project" value="InterPro"/>
</dbReference>
<evidence type="ECO:0000256" key="10">
    <source>
        <dbReference type="SAM" id="Phobius"/>
    </source>
</evidence>